<evidence type="ECO:0000313" key="3">
    <source>
        <dbReference type="EMBL" id="BAL58194.1"/>
    </source>
</evidence>
<evidence type="ECO:0000259" key="1">
    <source>
        <dbReference type="Pfam" id="PF18324"/>
    </source>
</evidence>
<reference evidence="2" key="2">
    <citation type="journal article" date="2012" name="PLoS ONE">
        <title>A Deeply Branching Thermophilic Bacterium with an Ancient Acetyl-CoA Pathway Dominates a Subsurface Ecosystem.</title>
        <authorList>
            <person name="Takami H."/>
            <person name="Noguchi H."/>
            <person name="Takaki Y."/>
            <person name="Uchiyama I."/>
            <person name="Toyoda A."/>
            <person name="Nishi S."/>
            <person name="Chee G.-J."/>
            <person name="Arai W."/>
            <person name="Nunoura T."/>
            <person name="Itoh T."/>
            <person name="Hattori M."/>
            <person name="Takai K."/>
        </authorList>
    </citation>
    <scope>NUCLEOTIDE SEQUENCE</scope>
</reference>
<sequence length="98" mass="11382">MKLVGADVYLWSKELPDVPKQIGPFVLKFISNRGTRVVQPVVPNAEFSDWWCCRYRAEREVSHAEVHALLETLSEKHVWTQAQKLFEFNGVNAYSEPY</sequence>
<evidence type="ECO:0000313" key="2">
    <source>
        <dbReference type="EMBL" id="BAL54814.1"/>
    </source>
</evidence>
<dbReference type="InterPro" id="IPR046997">
    <property type="entry name" value="Isocitrate_DH_TT1725_C_sf"/>
</dbReference>
<proteinExistence type="predicted"/>
<dbReference type="AlphaFoldDB" id="H5SF78"/>
<dbReference type="EMBL" id="AP011795">
    <property type="protein sequence ID" value="BAL58194.1"/>
    <property type="molecule type" value="Genomic_DNA"/>
</dbReference>
<dbReference type="InterPro" id="IPR040978">
    <property type="entry name" value="Isocitrate_DH_TT1725_C"/>
</dbReference>
<feature type="domain" description="Isocitrate dehydrogenase/Hypothetical protein TT1725 C-terminal" evidence="1">
    <location>
        <begin position="2"/>
        <end position="95"/>
    </location>
</feature>
<dbReference type="Gene3D" id="3.30.70.1570">
    <property type="match status" value="1"/>
</dbReference>
<gene>
    <name evidence="2" type="ORF">HGMM_F20D08C35</name>
    <name evidence="3" type="ORF">HGMM_F54G04C35</name>
</gene>
<organism evidence="2">
    <name type="scientific">uncultured Acetothermia bacterium</name>
    <dbReference type="NCBI Taxonomy" id="236499"/>
    <lineage>
        <taxon>Bacteria</taxon>
        <taxon>Candidatus Bipolaricaulota</taxon>
        <taxon>environmental samples</taxon>
    </lineage>
</organism>
<dbReference type="Pfam" id="PF18324">
    <property type="entry name" value="Isocitrate_DH_C_bact"/>
    <property type="match status" value="1"/>
</dbReference>
<dbReference type="EMBL" id="AP011700">
    <property type="protein sequence ID" value="BAL54814.1"/>
    <property type="molecule type" value="Genomic_DNA"/>
</dbReference>
<name>H5SF78_9BACT</name>
<protein>
    <submittedName>
        <fullName evidence="2">Hypothetical conserved protein</fullName>
    </submittedName>
</protein>
<reference evidence="2" key="1">
    <citation type="journal article" date="2005" name="Environ. Microbiol.">
        <title>Genetic and functional properties of uncultivated thermophilic crenarchaeotes from a subsurface gold mine as revealed by analysis of genome fragments.</title>
        <authorList>
            <person name="Nunoura T."/>
            <person name="Hirayama H."/>
            <person name="Takami H."/>
            <person name="Oida H."/>
            <person name="Nishi S."/>
            <person name="Shimamura S."/>
            <person name="Suzuki Y."/>
            <person name="Inagaki F."/>
            <person name="Takai K."/>
            <person name="Nealson K.H."/>
            <person name="Horikoshi K."/>
        </authorList>
    </citation>
    <scope>NUCLEOTIDE SEQUENCE</scope>
</reference>
<accession>H5SF78</accession>